<feature type="chain" id="PRO_5005878502" evidence="1">
    <location>
        <begin position="22"/>
        <end position="160"/>
    </location>
</feature>
<feature type="signal peptide" evidence="1">
    <location>
        <begin position="1"/>
        <end position="21"/>
    </location>
</feature>
<organism evidence="2 3">
    <name type="scientific">Bosea vaviloviae</name>
    <dbReference type="NCBI Taxonomy" id="1526658"/>
    <lineage>
        <taxon>Bacteria</taxon>
        <taxon>Pseudomonadati</taxon>
        <taxon>Pseudomonadota</taxon>
        <taxon>Alphaproteobacteria</taxon>
        <taxon>Hyphomicrobiales</taxon>
        <taxon>Boseaceae</taxon>
        <taxon>Bosea</taxon>
    </lineage>
</organism>
<evidence type="ECO:0000313" key="2">
    <source>
        <dbReference type="EMBL" id="KPH81301.1"/>
    </source>
</evidence>
<keyword evidence="1" id="KW-0732">Signal</keyword>
<dbReference type="Proteomes" id="UP000037822">
    <property type="component" value="Unassembled WGS sequence"/>
</dbReference>
<comment type="caution">
    <text evidence="2">The sequence shown here is derived from an EMBL/GenBank/DDBJ whole genome shotgun (WGS) entry which is preliminary data.</text>
</comment>
<dbReference type="OrthoDB" id="8159813at2"/>
<proteinExistence type="predicted"/>
<reference evidence="2 3" key="1">
    <citation type="submission" date="2015-07" db="EMBL/GenBank/DDBJ databases">
        <title>Whole genome sequencing of Bosea vaviloviae isolated from cave pool.</title>
        <authorList>
            <person name="Tan N.E.H."/>
            <person name="Lee Y.P."/>
            <person name="Gan H.M."/>
            <person name="Barton H."/>
            <person name="Savka M.A."/>
        </authorList>
    </citation>
    <scope>NUCLEOTIDE SEQUENCE [LARGE SCALE GENOMIC DNA]</scope>
    <source>
        <strain evidence="2 3">SD260</strain>
    </source>
</reference>
<accession>A0A0N1N409</accession>
<evidence type="ECO:0000313" key="3">
    <source>
        <dbReference type="Proteomes" id="UP000037822"/>
    </source>
</evidence>
<protein>
    <submittedName>
        <fullName evidence="2">Uncharacterized protein</fullName>
    </submittedName>
</protein>
<dbReference type="RefSeq" id="WP_054208862.1">
    <property type="nucleotide sequence ID" value="NZ_LGSZ01000031.1"/>
</dbReference>
<dbReference type="EMBL" id="LGSZ01000031">
    <property type="protein sequence ID" value="KPH81301.1"/>
    <property type="molecule type" value="Genomic_DNA"/>
</dbReference>
<keyword evidence="3" id="KW-1185">Reference proteome</keyword>
<gene>
    <name evidence="2" type="ORF">AE618_09860</name>
</gene>
<dbReference type="PATRIC" id="fig|1526658.3.peg.5465"/>
<sequence>MIRFAFLLAGLVLTASFPAVAQSPAAPAAASADEPVPRAERAKARQDCLAEHVALSGEDLRAAMRDCIQAKFPGVQLYARDGVTRDGKPTAVATRAACKEEVDGRNLTGSTRTAALVACFNAKRPDLAQRAECRKEARGKGLDGDDLRKAIDACAREARS</sequence>
<evidence type="ECO:0000256" key="1">
    <source>
        <dbReference type="SAM" id="SignalP"/>
    </source>
</evidence>
<name>A0A0N1N409_9HYPH</name>
<dbReference type="AlphaFoldDB" id="A0A0N1N409"/>